<dbReference type="SUPFAM" id="SSF55048">
    <property type="entry name" value="Probable ACP-binding domain of malonyl-CoA ACP transacylase"/>
    <property type="match status" value="1"/>
</dbReference>
<dbReference type="RefSeq" id="WP_183197607.1">
    <property type="nucleotide sequence ID" value="NZ_JACIEK010000001.1"/>
</dbReference>
<dbReference type="FunFam" id="3.40.50.720:FF:000209">
    <property type="entry name" value="Polyketide synthase Pks12"/>
    <property type="match status" value="1"/>
</dbReference>
<dbReference type="Pfam" id="PF00698">
    <property type="entry name" value="Acyl_transf_1"/>
    <property type="match status" value="1"/>
</dbReference>
<dbReference type="InterPro" id="IPR018201">
    <property type="entry name" value="Ketoacyl_synth_AS"/>
</dbReference>
<dbReference type="Pfam" id="PF08659">
    <property type="entry name" value="KR"/>
    <property type="match status" value="1"/>
</dbReference>
<dbReference type="InterPro" id="IPR014043">
    <property type="entry name" value="Acyl_transferase_dom"/>
</dbReference>
<feature type="domain" description="PKS/mFAS DH" evidence="9">
    <location>
        <begin position="902"/>
        <end position="1178"/>
    </location>
</feature>
<dbReference type="SMART" id="SM00829">
    <property type="entry name" value="PKS_ER"/>
    <property type="match status" value="1"/>
</dbReference>
<dbReference type="InterPro" id="IPR016035">
    <property type="entry name" value="Acyl_Trfase/lysoPLipase"/>
</dbReference>
<dbReference type="SMART" id="SM00823">
    <property type="entry name" value="PKS_PP"/>
    <property type="match status" value="1"/>
</dbReference>
<evidence type="ECO:0000259" key="9">
    <source>
        <dbReference type="PROSITE" id="PS52019"/>
    </source>
</evidence>
<dbReference type="GO" id="GO:0016491">
    <property type="term" value="F:oxidoreductase activity"/>
    <property type="evidence" value="ECO:0007669"/>
    <property type="project" value="InterPro"/>
</dbReference>
<dbReference type="InterPro" id="IPR057326">
    <property type="entry name" value="KR_dom"/>
</dbReference>
<dbReference type="InterPro" id="IPR020843">
    <property type="entry name" value="ER"/>
</dbReference>
<dbReference type="SUPFAM" id="SSF50129">
    <property type="entry name" value="GroES-like"/>
    <property type="match status" value="1"/>
</dbReference>
<dbReference type="InterPro" id="IPR050091">
    <property type="entry name" value="PKS_NRPS_Biosynth_Enz"/>
</dbReference>
<evidence type="ECO:0000256" key="6">
    <source>
        <dbReference type="PROSITE-ProRule" id="PRU01363"/>
    </source>
</evidence>
<dbReference type="Pfam" id="PF14765">
    <property type="entry name" value="PS-DH"/>
    <property type="match status" value="1"/>
</dbReference>
<dbReference type="PANTHER" id="PTHR43775">
    <property type="entry name" value="FATTY ACID SYNTHASE"/>
    <property type="match status" value="1"/>
</dbReference>
<keyword evidence="1" id="KW-0596">Phosphopantetheine</keyword>
<name>A0A7W6H2K4_9HYPH</name>
<dbReference type="InterPro" id="IPR013968">
    <property type="entry name" value="PKS_KR"/>
</dbReference>
<dbReference type="InterPro" id="IPR049552">
    <property type="entry name" value="PKS_DH_N"/>
</dbReference>
<feature type="active site" description="Proton acceptor; for dehydratase activity" evidence="6">
    <location>
        <position position="931"/>
    </location>
</feature>
<dbReference type="GO" id="GO:0004315">
    <property type="term" value="F:3-oxoacyl-[acyl-carrier-protein] synthase activity"/>
    <property type="evidence" value="ECO:0007669"/>
    <property type="project" value="InterPro"/>
</dbReference>
<dbReference type="Gene3D" id="3.40.366.10">
    <property type="entry name" value="Malonyl-Coenzyme A Acyl Carrier Protein, domain 2"/>
    <property type="match status" value="1"/>
</dbReference>
<dbReference type="InterPro" id="IPR032821">
    <property type="entry name" value="PKS_assoc"/>
</dbReference>
<dbReference type="Gene3D" id="3.40.47.10">
    <property type="match status" value="1"/>
</dbReference>
<dbReference type="CDD" id="cd05195">
    <property type="entry name" value="enoyl_red"/>
    <property type="match status" value="1"/>
</dbReference>
<dbReference type="InterPro" id="IPR014031">
    <property type="entry name" value="Ketoacyl_synth_C"/>
</dbReference>
<feature type="domain" description="Carrier" evidence="7">
    <location>
        <begin position="2021"/>
        <end position="2098"/>
    </location>
</feature>
<evidence type="ECO:0000256" key="1">
    <source>
        <dbReference type="ARBA" id="ARBA00022450"/>
    </source>
</evidence>
<dbReference type="PROSITE" id="PS50075">
    <property type="entry name" value="CARRIER"/>
    <property type="match status" value="1"/>
</dbReference>
<dbReference type="SUPFAM" id="SSF53901">
    <property type="entry name" value="Thiolase-like"/>
    <property type="match status" value="1"/>
</dbReference>
<dbReference type="InterPro" id="IPR049551">
    <property type="entry name" value="PKS_DH_C"/>
</dbReference>
<dbReference type="PANTHER" id="PTHR43775:SF37">
    <property type="entry name" value="SI:DKEY-61P9.11"/>
    <property type="match status" value="1"/>
</dbReference>
<keyword evidence="11" id="KW-1185">Reference proteome</keyword>
<keyword evidence="2" id="KW-0597">Phosphoprotein</keyword>
<dbReference type="InterPro" id="IPR014030">
    <property type="entry name" value="Ketoacyl_synth_N"/>
</dbReference>
<dbReference type="InterPro" id="IPR020841">
    <property type="entry name" value="PKS_Beta-ketoAc_synthase_dom"/>
</dbReference>
<dbReference type="InterPro" id="IPR016039">
    <property type="entry name" value="Thiolase-like"/>
</dbReference>
<dbReference type="PROSITE" id="PS52004">
    <property type="entry name" value="KS3_2"/>
    <property type="match status" value="1"/>
</dbReference>
<protein>
    <submittedName>
        <fullName evidence="10">Acyl transferase domain-containing protein/NAD(P)-dependent dehydrogenase (Short-subunit alcohol dehydrogenase family)/acyl carrier protein</fullName>
    </submittedName>
</protein>
<dbReference type="Proteomes" id="UP000542776">
    <property type="component" value="Unassembled WGS sequence"/>
</dbReference>
<sequence>MSKHDRTEIAVVGMACRFPGDVHDASSFWRFLLDGGDGIRDVPEDRWSVRRFHDADPATPGKAIMRRGGFLGGDFGAFDPLFFGISPREAAYMDPQQRLLLEVAHEAMEDAGLVPARLAGGNVGVYVGGFALDHLIQLSSPLSRSIVDTHHTATAAAMTMLAARIAYTFDFRGPAIAIDTACSSSLVALHYAARALQTGECDAALAGGVNMMISPQYPIVMSKGHFLAPDGHCKSFDARADGYSRGEGAGLVMLKRLEDALADGDPIQAVLVATGVNQDGHTNGITVPSAEAQARLVREVAAAGGVDLADIAYVEAHGTGTPVGDPLEARALAETIGSVRAAGHPVVIGSVKANIGHLEAAAGVAGFIKACLVAQNRLVPPQARLGEPNPAIPFADWGLALPRVATPIEPETFHVAVNSFGYGGTNAHALLKPFAAPDVGLAATPRPTPAGTQFLKLTARTEPALAALAAAYRERIAAAAPGELPALCYSAGAKRSDFEHRAVVFGDNPQAFITALDALSSGEAAGDVVVRPSSGTDAPTAWVFSGMGPQWWGMGRRLLAEDAAFRAAAEAADTLFAGLSGWSILAEMARDEATSRMGETQIAQPANFVVQIGLAALLSARGFRPAAIVGHSVGEVSAAYVSGALSLEDAVLVSYHRSRLQQTTAGTGTMLAVGLSQADAQARIAPYDGRVSIGAVNGAQAITLSGESAALDEIAQALEAASVFHRFLRVEVPYHSPQMDVLKAPLAQALDGLRPTSPRIPLYSTVTGARFGADERHDADYWFRNVRAPVLFARAVEAMIADGYGTFLEVGPNPVLTSAVRTCAAGMDRTVESLYTLRRQEDETLAVRRMIADLITAGAAVDWACLAGTDRYARLPTYPFQREVHWAESAATAADRLGRDAHPLLGAPLEGPAPVFEADVSVNYMPWLPDHRIEGDVVFPAAAYVEAALAAHAALEGEEGAVLEGLDLRQAMLVDPDRRFPLRWSFEAATRTLTAATRPGRDGDWRDHASVRVLAARPWTSPAIDLPALEVAHGEIVDVEALYAGLAARGLDYGPSFRTIRALRRTAGSVLAELAVHEAHASEALAGRLHPTLLDGAFQALIAACADRPGASRLFMPVGIRRVLYHRPAGTAVRALGTIRRQDETAIEGDIRLVAADGSIVADIFGFACRAVATARDAAPSLDRWLFSETWVPAEPVAAFARDGRWLLVSDGGALADRLSATLDRQGAREILVLTGAEVSAGGLAAIGPADLDAVIDLRPAEADGAGDPAGIDHVEGLAALVKALSDAEVSPRLYLVTRGYRPADGTAPAIDQAGAAGTLRVVALERPDLRPTLVDLDADLSPATLRRLGAEIVADGTEDEVVLRGTERLVARIARMPGFAAADETPVAVSTLADDVRFRLDTGAGGSFEALGFRESERRAPGDGEVELAVLSAALNFKDVLKVLGVLPKKAYENTFFGETLGMEAAAVVTAVGAGVTRFAVGQRVVAALPDCLASHVTIAEDRLFALDLPAGASGPESATIPVAFMTAWYALHELARLKPGERVLIHAATGGVGLAAIQIAQRLGAEIHATAGNPEKREHLRALGVAGIYDSRSLAFAEEIRTATGGRGVDVVLNSLSGDVFQATLPLLAPFGRFVEIGKRDIMENGRIPMGLFNENLSFSSVDLDRLMAERPAVVAALLADVARLMREGVVTPLPVTRFKVADLPDALRHMAQARHIGKIVVDFEDRADLSLVPRRRSAAAVRPDAASLVTGAFGGFGLELCRSLVARGCRHLVMAGRSGAASEAARAALAEFASLGVHVIEGRLDVADRTAVDALLGELDAAGVPLAGVYHAAAVLDDGLVDHLDPARIARVMRPKALGALTLHEATLGRPLDVFMLFSSATALIGNPGQASYVAANAVLDALARRRRAEGLPATAVAWGAIGGAGMLADDGPAARQLELAGVRRIPVKRAIAALDAVLAADLPGGALAVMDIDVATWSGLFPQAREIPRFSALMAEDAPGCERSGAAATLAALDPADRLPAVVEGITGVVAGAMKMPAARIPADRPLSDLGIDSLIGVELQSALGQRYGVQISLLQLSKGASVTDLARSVLKRFDLDLDLDPGAAGDRLAA</sequence>
<dbReference type="InterPro" id="IPR049900">
    <property type="entry name" value="PKS_mFAS_DH"/>
</dbReference>
<dbReference type="Pfam" id="PF13602">
    <property type="entry name" value="ADH_zinc_N_2"/>
    <property type="match status" value="1"/>
</dbReference>
<dbReference type="InterPro" id="IPR016036">
    <property type="entry name" value="Malonyl_transacylase_ACP-bd"/>
</dbReference>
<keyword evidence="4" id="KW-0511">Multifunctional enzyme</keyword>
<dbReference type="Pfam" id="PF00109">
    <property type="entry name" value="ketoacyl-synt"/>
    <property type="match status" value="1"/>
</dbReference>
<evidence type="ECO:0000313" key="11">
    <source>
        <dbReference type="Proteomes" id="UP000542776"/>
    </source>
</evidence>
<dbReference type="SMART" id="SM00822">
    <property type="entry name" value="PKS_KR"/>
    <property type="match status" value="1"/>
</dbReference>
<dbReference type="GO" id="GO:0031177">
    <property type="term" value="F:phosphopantetheine binding"/>
    <property type="evidence" value="ECO:0007669"/>
    <property type="project" value="InterPro"/>
</dbReference>
<dbReference type="Pfam" id="PF16197">
    <property type="entry name" value="KAsynt_C_assoc"/>
    <property type="match status" value="1"/>
</dbReference>
<dbReference type="Pfam" id="PF02801">
    <property type="entry name" value="Ketoacyl-synt_C"/>
    <property type="match status" value="1"/>
</dbReference>
<dbReference type="SMART" id="SM00826">
    <property type="entry name" value="PKS_DH"/>
    <property type="match status" value="1"/>
</dbReference>
<dbReference type="InterPro" id="IPR036291">
    <property type="entry name" value="NAD(P)-bd_dom_sf"/>
</dbReference>
<dbReference type="SMART" id="SM00827">
    <property type="entry name" value="PKS_AT"/>
    <property type="match status" value="1"/>
</dbReference>
<dbReference type="FunFam" id="3.40.47.10:FF:000019">
    <property type="entry name" value="Polyketide synthase type I"/>
    <property type="match status" value="1"/>
</dbReference>
<dbReference type="GO" id="GO:0006633">
    <property type="term" value="P:fatty acid biosynthetic process"/>
    <property type="evidence" value="ECO:0007669"/>
    <property type="project" value="InterPro"/>
</dbReference>
<dbReference type="PROSITE" id="PS00606">
    <property type="entry name" value="KS3_1"/>
    <property type="match status" value="1"/>
</dbReference>
<gene>
    <name evidence="10" type="ORF">GGR04_000561</name>
</gene>
<dbReference type="SUPFAM" id="SSF52151">
    <property type="entry name" value="FabD/lysophospholipase-like"/>
    <property type="match status" value="1"/>
</dbReference>
<dbReference type="SUPFAM" id="SSF47336">
    <property type="entry name" value="ACP-like"/>
    <property type="match status" value="1"/>
</dbReference>
<dbReference type="CDD" id="cd00833">
    <property type="entry name" value="PKS"/>
    <property type="match status" value="1"/>
</dbReference>
<dbReference type="Pfam" id="PF08240">
    <property type="entry name" value="ADH_N"/>
    <property type="match status" value="1"/>
</dbReference>
<dbReference type="Gene3D" id="3.30.70.3290">
    <property type="match status" value="1"/>
</dbReference>
<dbReference type="FunFam" id="3.40.366.10:FF:000002">
    <property type="entry name" value="Probable polyketide synthase 2"/>
    <property type="match status" value="1"/>
</dbReference>
<comment type="caution">
    <text evidence="10">The sequence shown here is derived from an EMBL/GenBank/DDBJ whole genome shotgun (WGS) entry which is preliminary data.</text>
</comment>
<keyword evidence="3 10" id="KW-0808">Transferase</keyword>
<dbReference type="InterPro" id="IPR011032">
    <property type="entry name" value="GroES-like_sf"/>
</dbReference>
<dbReference type="InterPro" id="IPR020806">
    <property type="entry name" value="PKS_PP-bd"/>
</dbReference>
<dbReference type="Gene3D" id="3.10.129.110">
    <property type="entry name" value="Polyketide synthase dehydratase"/>
    <property type="match status" value="1"/>
</dbReference>
<organism evidence="10 11">
    <name type="scientific">Aureimonas pseudogalii</name>
    <dbReference type="NCBI Taxonomy" id="1744844"/>
    <lineage>
        <taxon>Bacteria</taxon>
        <taxon>Pseudomonadati</taxon>
        <taxon>Pseudomonadota</taxon>
        <taxon>Alphaproteobacteria</taxon>
        <taxon>Hyphomicrobiales</taxon>
        <taxon>Aurantimonadaceae</taxon>
        <taxon>Aureimonas</taxon>
    </lineage>
</organism>
<evidence type="ECO:0000256" key="2">
    <source>
        <dbReference type="ARBA" id="ARBA00022553"/>
    </source>
</evidence>
<dbReference type="Gene3D" id="3.90.180.10">
    <property type="entry name" value="Medium-chain alcohol dehydrogenases, catalytic domain"/>
    <property type="match status" value="1"/>
</dbReference>
<dbReference type="SUPFAM" id="SSF51735">
    <property type="entry name" value="NAD(P)-binding Rossmann-fold domains"/>
    <property type="match status" value="3"/>
</dbReference>
<dbReference type="Gene3D" id="1.10.1200.10">
    <property type="entry name" value="ACP-like"/>
    <property type="match status" value="1"/>
</dbReference>
<proteinExistence type="predicted"/>
<dbReference type="EMBL" id="JACIEK010000001">
    <property type="protein sequence ID" value="MBB3996740.1"/>
    <property type="molecule type" value="Genomic_DNA"/>
</dbReference>
<feature type="region of interest" description="C-terminal hotdog fold" evidence="6">
    <location>
        <begin position="1034"/>
        <end position="1178"/>
    </location>
</feature>
<dbReference type="GO" id="GO:0004312">
    <property type="term" value="F:fatty acid synthase activity"/>
    <property type="evidence" value="ECO:0007669"/>
    <property type="project" value="TreeGrafter"/>
</dbReference>
<evidence type="ECO:0000256" key="3">
    <source>
        <dbReference type="ARBA" id="ARBA00022679"/>
    </source>
</evidence>
<feature type="active site" description="Proton donor; for dehydratase activity" evidence="6">
    <location>
        <position position="1095"/>
    </location>
</feature>
<dbReference type="Gene3D" id="3.40.50.720">
    <property type="entry name" value="NAD(P)-binding Rossmann-like Domain"/>
    <property type="match status" value="3"/>
</dbReference>
<evidence type="ECO:0000259" key="8">
    <source>
        <dbReference type="PROSITE" id="PS52004"/>
    </source>
</evidence>
<dbReference type="SMART" id="SM00825">
    <property type="entry name" value="PKS_KS"/>
    <property type="match status" value="1"/>
</dbReference>
<dbReference type="Pfam" id="PF00550">
    <property type="entry name" value="PP-binding"/>
    <property type="match status" value="1"/>
</dbReference>
<evidence type="ECO:0000259" key="7">
    <source>
        <dbReference type="PROSITE" id="PS50075"/>
    </source>
</evidence>
<dbReference type="Pfam" id="PF21089">
    <property type="entry name" value="PKS_DH_N"/>
    <property type="match status" value="1"/>
</dbReference>
<dbReference type="InterPro" id="IPR036736">
    <property type="entry name" value="ACP-like_sf"/>
</dbReference>
<feature type="domain" description="Ketosynthase family 3 (KS3)" evidence="8">
    <location>
        <begin position="6"/>
        <end position="433"/>
    </location>
</feature>
<dbReference type="PROSITE" id="PS52019">
    <property type="entry name" value="PKS_MFAS_DH"/>
    <property type="match status" value="1"/>
</dbReference>
<reference evidence="10 11" key="1">
    <citation type="submission" date="2020-08" db="EMBL/GenBank/DDBJ databases">
        <title>Genomic Encyclopedia of Type Strains, Phase IV (KMG-IV): sequencing the most valuable type-strain genomes for metagenomic binning, comparative biology and taxonomic classification.</title>
        <authorList>
            <person name="Goeker M."/>
        </authorList>
    </citation>
    <scope>NUCLEOTIDE SEQUENCE [LARGE SCALE GENOMIC DNA]</scope>
    <source>
        <strain evidence="10 11">DSM 102238</strain>
    </source>
</reference>
<evidence type="ECO:0000256" key="4">
    <source>
        <dbReference type="ARBA" id="ARBA00023268"/>
    </source>
</evidence>
<feature type="region of interest" description="N-terminal hotdog fold" evidence="6">
    <location>
        <begin position="902"/>
        <end position="1020"/>
    </location>
</feature>
<dbReference type="InterPro" id="IPR020807">
    <property type="entry name" value="PKS_DH"/>
</dbReference>
<dbReference type="InterPro" id="IPR001227">
    <property type="entry name" value="Ac_transferase_dom_sf"/>
</dbReference>
<comment type="function">
    <text evidence="5">Involved in production of the polyketide antibiotic thailandamide.</text>
</comment>
<dbReference type="InterPro" id="IPR042104">
    <property type="entry name" value="PKS_dehydratase_sf"/>
</dbReference>
<evidence type="ECO:0000313" key="10">
    <source>
        <dbReference type="EMBL" id="MBB3996740.1"/>
    </source>
</evidence>
<evidence type="ECO:0000256" key="5">
    <source>
        <dbReference type="ARBA" id="ARBA00054155"/>
    </source>
</evidence>
<dbReference type="InterPro" id="IPR009081">
    <property type="entry name" value="PP-bd_ACP"/>
</dbReference>
<dbReference type="InterPro" id="IPR013154">
    <property type="entry name" value="ADH-like_N"/>
</dbReference>
<accession>A0A7W6H2K4</accession>